<evidence type="ECO:0000259" key="8">
    <source>
        <dbReference type="PROSITE" id="PS50888"/>
    </source>
</evidence>
<keyword evidence="4" id="KW-0804">Transcription</keyword>
<feature type="region of interest" description="Disordered" evidence="7">
    <location>
        <begin position="92"/>
        <end position="120"/>
    </location>
</feature>
<dbReference type="GO" id="GO:0046983">
    <property type="term" value="F:protein dimerization activity"/>
    <property type="evidence" value="ECO:0007669"/>
    <property type="project" value="InterPro"/>
</dbReference>
<protein>
    <recommendedName>
        <fullName evidence="8">BHLH domain-containing protein</fullName>
    </recommendedName>
</protein>
<feature type="domain" description="BHLH" evidence="8">
    <location>
        <begin position="83"/>
        <end position="132"/>
    </location>
</feature>
<organism evidence="9 10">
    <name type="scientific">Rubroshorea leprosula</name>
    <dbReference type="NCBI Taxonomy" id="152421"/>
    <lineage>
        <taxon>Eukaryota</taxon>
        <taxon>Viridiplantae</taxon>
        <taxon>Streptophyta</taxon>
        <taxon>Embryophyta</taxon>
        <taxon>Tracheophyta</taxon>
        <taxon>Spermatophyta</taxon>
        <taxon>Magnoliopsida</taxon>
        <taxon>eudicotyledons</taxon>
        <taxon>Gunneridae</taxon>
        <taxon>Pentapetalae</taxon>
        <taxon>rosids</taxon>
        <taxon>malvids</taxon>
        <taxon>Malvales</taxon>
        <taxon>Dipterocarpaceae</taxon>
        <taxon>Rubroshorea</taxon>
    </lineage>
</organism>
<evidence type="ECO:0000313" key="9">
    <source>
        <dbReference type="EMBL" id="GKU85834.1"/>
    </source>
</evidence>
<dbReference type="AlphaFoldDB" id="A0AAV5HIU3"/>
<dbReference type="InterPro" id="IPR036638">
    <property type="entry name" value="HLH_DNA-bd_sf"/>
</dbReference>
<keyword evidence="10" id="KW-1185">Reference proteome</keyword>
<keyword evidence="2" id="KW-0805">Transcription regulation</keyword>
<dbReference type="SMART" id="SM00353">
    <property type="entry name" value="HLH"/>
    <property type="match status" value="1"/>
</dbReference>
<gene>
    <name evidence="9" type="ORF">SLEP1_g451</name>
</gene>
<dbReference type="InterPro" id="IPR044658">
    <property type="entry name" value="bHLH92/bHLH041-like"/>
</dbReference>
<comment type="subcellular location">
    <subcellularLocation>
        <location evidence="1">Nucleus</location>
    </subcellularLocation>
</comment>
<evidence type="ECO:0000256" key="5">
    <source>
        <dbReference type="ARBA" id="ARBA00023242"/>
    </source>
</evidence>
<proteinExistence type="predicted"/>
<evidence type="ECO:0000256" key="7">
    <source>
        <dbReference type="SAM" id="MobiDB-lite"/>
    </source>
</evidence>
<dbReference type="EMBL" id="BPVZ01000001">
    <property type="protein sequence ID" value="GKU85834.1"/>
    <property type="molecule type" value="Genomic_DNA"/>
</dbReference>
<evidence type="ECO:0000256" key="3">
    <source>
        <dbReference type="ARBA" id="ARBA00023125"/>
    </source>
</evidence>
<keyword evidence="3" id="KW-0238">DNA-binding</keyword>
<dbReference type="PROSITE" id="PS50888">
    <property type="entry name" value="BHLH"/>
    <property type="match status" value="1"/>
</dbReference>
<dbReference type="CDD" id="cd11393">
    <property type="entry name" value="bHLH_AtbHLH_like"/>
    <property type="match status" value="1"/>
</dbReference>
<keyword evidence="6" id="KW-0175">Coiled coil</keyword>
<accession>A0AAV5HIU3</accession>
<dbReference type="PANTHER" id="PTHR46665">
    <property type="entry name" value="TRANSCRIPTION FACTOR BHLH041-RELATED-RELATED"/>
    <property type="match status" value="1"/>
</dbReference>
<dbReference type="InterPro" id="IPR011598">
    <property type="entry name" value="bHLH_dom"/>
</dbReference>
<dbReference type="Proteomes" id="UP001054252">
    <property type="component" value="Unassembled WGS sequence"/>
</dbReference>
<keyword evidence="5" id="KW-0539">Nucleus</keyword>
<evidence type="ECO:0000256" key="1">
    <source>
        <dbReference type="ARBA" id="ARBA00004123"/>
    </source>
</evidence>
<comment type="caution">
    <text evidence="9">The sequence shown here is derived from an EMBL/GenBank/DDBJ whole genome shotgun (WGS) entry which is preliminary data.</text>
</comment>
<dbReference type="InterPro" id="IPR045239">
    <property type="entry name" value="bHLH95_bHLH"/>
</dbReference>
<dbReference type="SUPFAM" id="SSF47459">
    <property type="entry name" value="HLH, helix-loop-helix DNA-binding domain"/>
    <property type="match status" value="1"/>
</dbReference>
<dbReference type="Pfam" id="PF00010">
    <property type="entry name" value="HLH"/>
    <property type="match status" value="1"/>
</dbReference>
<sequence length="240" mass="27328">MDRIISQLLHGDLFSYEDHTAPLEEEEEAAPVLNRSAFVPYVTATRNEFGLVKNGMNLKPGSMNKRIIEFLRRNFGARETERERCFRHMMSERTRREKQKRSYSALHSVLPPGTKGDKNSVVQTATRTIQELEKQKEELQGRNNELEANLVAINEKDGGRKKIRVRVDNPTSGIDSMVEVLRCLKKMNAKPRTIQSKFTTQELIAIVEIESKVGVGTGEVEKALEITLQEVKKKFVSGSR</sequence>
<feature type="coiled-coil region" evidence="6">
    <location>
        <begin position="122"/>
        <end position="156"/>
    </location>
</feature>
<evidence type="ECO:0000256" key="2">
    <source>
        <dbReference type="ARBA" id="ARBA00023015"/>
    </source>
</evidence>
<dbReference type="GO" id="GO:0003677">
    <property type="term" value="F:DNA binding"/>
    <property type="evidence" value="ECO:0007669"/>
    <property type="project" value="UniProtKB-KW"/>
</dbReference>
<dbReference type="PANTHER" id="PTHR46665:SF6">
    <property type="entry name" value="TRANSCRIPTION FACTOR BHLH92"/>
    <property type="match status" value="1"/>
</dbReference>
<evidence type="ECO:0000256" key="6">
    <source>
        <dbReference type="SAM" id="Coils"/>
    </source>
</evidence>
<evidence type="ECO:0000256" key="4">
    <source>
        <dbReference type="ARBA" id="ARBA00023163"/>
    </source>
</evidence>
<name>A0AAV5HIU3_9ROSI</name>
<reference evidence="9 10" key="1">
    <citation type="journal article" date="2021" name="Commun. Biol.">
        <title>The genome of Shorea leprosula (Dipterocarpaceae) highlights the ecological relevance of drought in aseasonal tropical rainforests.</title>
        <authorList>
            <person name="Ng K.K.S."/>
            <person name="Kobayashi M.J."/>
            <person name="Fawcett J.A."/>
            <person name="Hatakeyama M."/>
            <person name="Paape T."/>
            <person name="Ng C.H."/>
            <person name="Ang C.C."/>
            <person name="Tnah L.H."/>
            <person name="Lee C.T."/>
            <person name="Nishiyama T."/>
            <person name="Sese J."/>
            <person name="O'Brien M.J."/>
            <person name="Copetti D."/>
            <person name="Mohd Noor M.I."/>
            <person name="Ong R.C."/>
            <person name="Putra M."/>
            <person name="Sireger I.Z."/>
            <person name="Indrioko S."/>
            <person name="Kosugi Y."/>
            <person name="Izuno A."/>
            <person name="Isagi Y."/>
            <person name="Lee S.L."/>
            <person name="Shimizu K.K."/>
        </authorList>
    </citation>
    <scope>NUCLEOTIDE SEQUENCE [LARGE SCALE GENOMIC DNA]</scope>
    <source>
        <strain evidence="9">214</strain>
    </source>
</reference>
<evidence type="ECO:0000313" key="10">
    <source>
        <dbReference type="Proteomes" id="UP001054252"/>
    </source>
</evidence>
<dbReference type="GO" id="GO:0005634">
    <property type="term" value="C:nucleus"/>
    <property type="evidence" value="ECO:0007669"/>
    <property type="project" value="UniProtKB-SubCell"/>
</dbReference>
<dbReference type="Gene3D" id="4.10.280.10">
    <property type="entry name" value="Helix-loop-helix DNA-binding domain"/>
    <property type="match status" value="1"/>
</dbReference>